<dbReference type="InterPro" id="IPR006119">
    <property type="entry name" value="Resolv_N"/>
</dbReference>
<evidence type="ECO:0000259" key="2">
    <source>
        <dbReference type="PROSITE" id="PS51737"/>
    </source>
</evidence>
<dbReference type="Pfam" id="PF13408">
    <property type="entry name" value="Zn_ribbon_recom"/>
    <property type="match status" value="1"/>
</dbReference>
<dbReference type="InterPro" id="IPR011109">
    <property type="entry name" value="DNA_bind_recombinase_dom"/>
</dbReference>
<dbReference type="Pfam" id="PF00239">
    <property type="entry name" value="Resolvase"/>
    <property type="match status" value="1"/>
</dbReference>
<dbReference type="InterPro" id="IPR025827">
    <property type="entry name" value="Zn_ribbon_recom_dom"/>
</dbReference>
<organism evidence="3 4">
    <name type="scientific">Clostridium simiarum</name>
    <dbReference type="NCBI Taxonomy" id="2841506"/>
    <lineage>
        <taxon>Bacteria</taxon>
        <taxon>Bacillati</taxon>
        <taxon>Bacillota</taxon>
        <taxon>Clostridia</taxon>
        <taxon>Eubacteriales</taxon>
        <taxon>Clostridiaceae</taxon>
        <taxon>Clostridium</taxon>
    </lineage>
</organism>
<proteinExistence type="predicted"/>
<comment type="caution">
    <text evidence="3">The sequence shown here is derived from an EMBL/GenBank/DDBJ whole genome shotgun (WGS) entry which is preliminary data.</text>
</comment>
<dbReference type="PANTHER" id="PTHR30461">
    <property type="entry name" value="DNA-INVERTASE FROM LAMBDOID PROPHAGE"/>
    <property type="match status" value="1"/>
</dbReference>
<dbReference type="Proteomes" id="UP000736583">
    <property type="component" value="Unassembled WGS sequence"/>
</dbReference>
<dbReference type="SMART" id="SM00857">
    <property type="entry name" value="Resolvase"/>
    <property type="match status" value="1"/>
</dbReference>
<dbReference type="PANTHER" id="PTHR30461:SF23">
    <property type="entry name" value="DNA RECOMBINASE-RELATED"/>
    <property type="match status" value="1"/>
</dbReference>
<dbReference type="EMBL" id="JAHLQL010000001">
    <property type="protein sequence ID" value="MBU5590730.1"/>
    <property type="molecule type" value="Genomic_DNA"/>
</dbReference>
<sequence length="522" mass="60397">MKAAIYSRKSKITNVGDSIENQIQLCRDYGINLNIDEFIIYEDEGFSGKNTKRPHFQKMLEDARNNKFNIIICYRLDRISRNLSDFTNLIDELDDLNIQFISIREQFDTSSPMGKAMMYIASIFAQLERETIAQRVQDNMIELAKTGRWLGGQTPLGYKSQCNLYEEETGKEKKIYELYPIDEEIKVVKLIYDLYEKKRSLNKVKNFINENNIPSKSNISWTSKRIQLILRSPVYVKSSLEVLEYLKLNGINVLGTPNGNGILIYNKTKNIKVKRDKSQWIAAISNHEGVIDPTDWLQVQHILDNNSKSSPSIGKSNTALLVGLLKCHKCKGNMHIKHGHIKANSKERILYYVCENKSNSKGKLCDNGNINMEEIDEVILSSIANVPLNSDRFIKSLLKNIKYKDYLSYSNNTNSEILYNEKKIENLVAQLSLTPELSKYITPKILDIETYIEKLKNHQKSKTLLNENISYIKNMSKEYFTLDSIMTKLTIDDKKYLLRELIESIYFNEKDGILTINYKSFI</sequence>
<name>A0ABS6EWX4_9CLOT</name>
<keyword evidence="4" id="KW-1185">Reference proteome</keyword>
<accession>A0ABS6EWX4</accession>
<dbReference type="PROSITE" id="PS51736">
    <property type="entry name" value="RECOMBINASES_3"/>
    <property type="match status" value="1"/>
</dbReference>
<evidence type="ECO:0000313" key="3">
    <source>
        <dbReference type="EMBL" id="MBU5590730.1"/>
    </source>
</evidence>
<dbReference type="CDD" id="cd03768">
    <property type="entry name" value="SR_ResInv"/>
    <property type="match status" value="1"/>
</dbReference>
<feature type="domain" description="Recombinase" evidence="2">
    <location>
        <begin position="155"/>
        <end position="309"/>
    </location>
</feature>
<reference evidence="3 4" key="1">
    <citation type="submission" date="2021-06" db="EMBL/GenBank/DDBJ databases">
        <authorList>
            <person name="Sun Q."/>
            <person name="Li D."/>
        </authorList>
    </citation>
    <scope>NUCLEOTIDE SEQUENCE [LARGE SCALE GENOMIC DNA]</scope>
    <source>
        <strain evidence="3 4">MSJ-4</strain>
    </source>
</reference>
<feature type="domain" description="Resolvase/invertase-type recombinase catalytic" evidence="1">
    <location>
        <begin position="2"/>
        <end position="147"/>
    </location>
</feature>
<gene>
    <name evidence="3" type="ORF">KQI89_03055</name>
</gene>
<evidence type="ECO:0000259" key="1">
    <source>
        <dbReference type="PROSITE" id="PS51736"/>
    </source>
</evidence>
<protein>
    <submittedName>
        <fullName evidence="3">Recombinase family protein</fullName>
    </submittedName>
</protein>
<evidence type="ECO:0000313" key="4">
    <source>
        <dbReference type="Proteomes" id="UP000736583"/>
    </source>
</evidence>
<dbReference type="Pfam" id="PF07508">
    <property type="entry name" value="Recombinase"/>
    <property type="match status" value="1"/>
</dbReference>
<dbReference type="PROSITE" id="PS51737">
    <property type="entry name" value="RECOMBINASE_DNA_BIND"/>
    <property type="match status" value="1"/>
</dbReference>
<dbReference type="InterPro" id="IPR050639">
    <property type="entry name" value="SSR_resolvase"/>
</dbReference>
<dbReference type="RefSeq" id="WP_216455846.1">
    <property type="nucleotide sequence ID" value="NZ_JAHLQL010000001.1"/>
</dbReference>